<dbReference type="Pfam" id="PF00072">
    <property type="entry name" value="Response_reg"/>
    <property type="match status" value="1"/>
</dbReference>
<dbReference type="SMART" id="SM00850">
    <property type="entry name" value="LytTR"/>
    <property type="match status" value="1"/>
</dbReference>
<dbReference type="GeneID" id="95581656"/>
<name>A0A430B663_9ENTE</name>
<accession>A0A430B663</accession>
<keyword evidence="5" id="KW-1185">Reference proteome</keyword>
<evidence type="ECO:0000259" key="2">
    <source>
        <dbReference type="PROSITE" id="PS50110"/>
    </source>
</evidence>
<protein>
    <submittedName>
        <fullName evidence="4">DNA-binding response regulator</fullName>
    </submittedName>
</protein>
<dbReference type="PANTHER" id="PTHR37299">
    <property type="entry name" value="TRANSCRIPTIONAL REGULATOR-RELATED"/>
    <property type="match status" value="1"/>
</dbReference>
<organism evidence="4 5">
    <name type="scientific">Vagococcus carniphilus</name>
    <dbReference type="NCBI Taxonomy" id="218144"/>
    <lineage>
        <taxon>Bacteria</taxon>
        <taxon>Bacillati</taxon>
        <taxon>Bacillota</taxon>
        <taxon>Bacilli</taxon>
        <taxon>Lactobacillales</taxon>
        <taxon>Enterococcaceae</taxon>
        <taxon>Vagococcus</taxon>
    </lineage>
</organism>
<dbReference type="OrthoDB" id="3190595at2"/>
<feature type="domain" description="HTH LytTR-type" evidence="3">
    <location>
        <begin position="127"/>
        <end position="224"/>
    </location>
</feature>
<feature type="modified residue" description="4-aspartylphosphate" evidence="1">
    <location>
        <position position="54"/>
    </location>
</feature>
<dbReference type="EMBL" id="NGKB01000004">
    <property type="protein sequence ID" value="RSU15801.1"/>
    <property type="molecule type" value="Genomic_DNA"/>
</dbReference>
<dbReference type="Gene3D" id="3.40.50.2300">
    <property type="match status" value="1"/>
</dbReference>
<dbReference type="Proteomes" id="UP000288028">
    <property type="component" value="Unassembled WGS sequence"/>
</dbReference>
<comment type="caution">
    <text evidence="4">The sequence shown here is derived from an EMBL/GenBank/DDBJ whole genome shotgun (WGS) entry which is preliminary data.</text>
</comment>
<gene>
    <name evidence="4" type="ORF">CBF28_05030</name>
</gene>
<evidence type="ECO:0000259" key="3">
    <source>
        <dbReference type="PROSITE" id="PS50930"/>
    </source>
</evidence>
<dbReference type="InterPro" id="IPR046947">
    <property type="entry name" value="LytR-like"/>
</dbReference>
<dbReference type="PROSITE" id="PS50110">
    <property type="entry name" value="RESPONSE_REGULATORY"/>
    <property type="match status" value="1"/>
</dbReference>
<keyword evidence="4" id="KW-0238">DNA-binding</keyword>
<dbReference type="InterPro" id="IPR011006">
    <property type="entry name" value="CheY-like_superfamily"/>
</dbReference>
<dbReference type="RefSeq" id="WP_126792596.1">
    <property type="nucleotide sequence ID" value="NZ_CP060720.1"/>
</dbReference>
<dbReference type="AlphaFoldDB" id="A0A430B663"/>
<dbReference type="InterPro" id="IPR007492">
    <property type="entry name" value="LytTR_DNA-bd_dom"/>
</dbReference>
<dbReference type="SUPFAM" id="SSF52172">
    <property type="entry name" value="CheY-like"/>
    <property type="match status" value="1"/>
</dbReference>
<evidence type="ECO:0000313" key="4">
    <source>
        <dbReference type="EMBL" id="RSU15801.1"/>
    </source>
</evidence>
<evidence type="ECO:0000313" key="5">
    <source>
        <dbReference type="Proteomes" id="UP000288028"/>
    </source>
</evidence>
<dbReference type="InterPro" id="IPR001789">
    <property type="entry name" value="Sig_transdc_resp-reg_receiver"/>
</dbReference>
<dbReference type="Gene3D" id="2.40.50.1020">
    <property type="entry name" value="LytTr DNA-binding domain"/>
    <property type="match status" value="1"/>
</dbReference>
<reference evidence="4 5" key="1">
    <citation type="submission" date="2017-05" db="EMBL/GenBank/DDBJ databases">
        <title>Vagococcus spp. assemblies.</title>
        <authorList>
            <person name="Gulvik C.A."/>
        </authorList>
    </citation>
    <scope>NUCLEOTIDE SEQUENCE [LARGE SCALE GENOMIC DNA]</scope>
    <source>
        <strain evidence="4 5">SS1714</strain>
    </source>
</reference>
<evidence type="ECO:0000256" key="1">
    <source>
        <dbReference type="PROSITE-ProRule" id="PRU00169"/>
    </source>
</evidence>
<feature type="domain" description="Response regulatory" evidence="2">
    <location>
        <begin position="2"/>
        <end position="117"/>
    </location>
</feature>
<proteinExistence type="predicted"/>
<dbReference type="PROSITE" id="PS50930">
    <property type="entry name" value="HTH_LYTTR"/>
    <property type="match status" value="1"/>
</dbReference>
<dbReference type="PANTHER" id="PTHR37299:SF1">
    <property type="entry name" value="STAGE 0 SPORULATION PROTEIN A HOMOLOG"/>
    <property type="match status" value="1"/>
</dbReference>
<keyword evidence="1" id="KW-0597">Phosphoprotein</keyword>
<dbReference type="SMART" id="SM00448">
    <property type="entry name" value="REC"/>
    <property type="match status" value="1"/>
</dbReference>
<dbReference type="Pfam" id="PF04397">
    <property type="entry name" value="LytTR"/>
    <property type="match status" value="1"/>
</dbReference>
<sequence>MKVAICDDNPSLTEKINTMLSNYNHNMFETYTYYNPTKLINQLDTESFDFFILDIEMDEMKGVDLAKNIRERGILSPIVFLTSYKEYMEEVFQVQTFDYLLKPPSEDRMNQVLDKLIQHIGKYENYFVFSINKVTHKVPTKEIVYFEKDKRQVIIHTTNETYKPYMSTNQVNEQLDADFVQIHSSFIINCSFIKELGNNFLLLNFKGEFIEIPISRRFKASSHENIVMSMRGKI</sequence>
<dbReference type="GO" id="GO:0003677">
    <property type="term" value="F:DNA binding"/>
    <property type="evidence" value="ECO:0007669"/>
    <property type="project" value="UniProtKB-KW"/>
</dbReference>
<dbReference type="GO" id="GO:0000156">
    <property type="term" value="F:phosphorelay response regulator activity"/>
    <property type="evidence" value="ECO:0007669"/>
    <property type="project" value="InterPro"/>
</dbReference>
<dbReference type="CDD" id="cd00156">
    <property type="entry name" value="REC"/>
    <property type="match status" value="1"/>
</dbReference>